<accession>D3BMF5</accession>
<dbReference type="AlphaFoldDB" id="D3BMF5"/>
<sequence>MLSSKQSVLAMFGLCFTLMIIVSHAALVPKNQAGPASEFSNFAIPDPKMVAQTSNSALTQIVFTQSKTSNNIEWITTIPVDTVQDFTLSIISNFTSELTLTAIPPKSSSFHSEHTKKPIVSNGMFGLDGNMIPSTSYLWSRAVVGEWTVKVSAPASLLANEHFARQVSGATPSAFLLALNPSEFQIYTYLQSYNNLFVGQQVPVLAMLTSTQETLPVGQRPAGYTPSAVKATNVAASINVIAPDGKSSTIQMHDDGLHSDGEANDGVYGAILNADEEGNYMTSVVFVGTSPNGDDLFRTTQHMIPVTSQYVTLSGNVQATQSSDELTLNFEVATIAANAPAVRLFAEVYGVDSAGEQVAIAWVQTVATAQKLNNQMVLQTTLNTRWIAAANATAPFSVANVLLSDMDTFVPINQVAELTAVKIQKYTDVRGLRYDPPLNVITKDMRDGKMPAKLAAKYGKVNTETGNGKLMLVHGYCANGNPFSTEDYTNWVAFEDPQENRPTNTFAQMVGEFGEAITDGFSIVGHSQGGLVALHLATYYHSNLDLSTTLPGRIIQSIGSPYQGTGLAGSLASIGSAIGIGCSANNDLTLDGAALWLSSIPTDKRELVYFTTTQYKTGGLVNYCNLAANSVLKWPNDGVTDTDHSSLAGATYANHLKGWCHTIDMKSPPQCTNKQNNIEFNQNSVW</sequence>
<comment type="caution">
    <text evidence="2">The sequence shown here is derived from an EMBL/GenBank/DDBJ whole genome shotgun (WGS) entry which is preliminary data.</text>
</comment>
<gene>
    <name evidence="2" type="primary">cmfA</name>
    <name evidence="2" type="ORF">PPL_12375</name>
</gene>
<dbReference type="InterPro" id="IPR029058">
    <property type="entry name" value="AB_hydrolase_fold"/>
</dbReference>
<evidence type="ECO:0000313" key="2">
    <source>
        <dbReference type="EMBL" id="EFA77167.1"/>
    </source>
</evidence>
<dbReference type="GeneID" id="31367842"/>
<evidence type="ECO:0000256" key="1">
    <source>
        <dbReference type="SAM" id="SignalP"/>
    </source>
</evidence>
<dbReference type="RefSeq" id="XP_020429296.1">
    <property type="nucleotide sequence ID" value="XM_020583109.1"/>
</dbReference>
<keyword evidence="1" id="KW-0732">Signal</keyword>
<dbReference type="InParanoid" id="D3BMF5"/>
<dbReference type="Gene3D" id="3.40.50.1820">
    <property type="entry name" value="alpha/beta hydrolase"/>
    <property type="match status" value="1"/>
</dbReference>
<dbReference type="EMBL" id="ADBJ01000043">
    <property type="protein sequence ID" value="EFA77167.1"/>
    <property type="molecule type" value="Genomic_DNA"/>
</dbReference>
<feature type="signal peptide" evidence="1">
    <location>
        <begin position="1"/>
        <end position="25"/>
    </location>
</feature>
<keyword evidence="3" id="KW-1185">Reference proteome</keyword>
<feature type="chain" id="PRO_5003041372" evidence="1">
    <location>
        <begin position="26"/>
        <end position="686"/>
    </location>
</feature>
<reference evidence="2 3" key="1">
    <citation type="journal article" date="2011" name="Genome Res.">
        <title>Phylogeny-wide analysis of social amoeba genomes highlights ancient origins for complex intercellular communication.</title>
        <authorList>
            <person name="Heidel A.J."/>
            <person name="Lawal H.M."/>
            <person name="Felder M."/>
            <person name="Schilde C."/>
            <person name="Helps N.R."/>
            <person name="Tunggal B."/>
            <person name="Rivero F."/>
            <person name="John U."/>
            <person name="Schleicher M."/>
            <person name="Eichinger L."/>
            <person name="Platzer M."/>
            <person name="Noegel A.A."/>
            <person name="Schaap P."/>
            <person name="Gloeckner G."/>
        </authorList>
    </citation>
    <scope>NUCLEOTIDE SEQUENCE [LARGE SCALE GENOMIC DNA]</scope>
    <source>
        <strain evidence="3">ATCC 26659 / Pp 5 / PN500</strain>
    </source>
</reference>
<name>D3BMF5_HETP5</name>
<dbReference type="FunCoup" id="D3BMF5">
    <property type="interactions" value="1"/>
</dbReference>
<dbReference type="NCBIfam" id="NF041940">
    <property type="entry name" value="choice_anch_X"/>
    <property type="match status" value="1"/>
</dbReference>
<evidence type="ECO:0000313" key="3">
    <source>
        <dbReference type="Proteomes" id="UP000001396"/>
    </source>
</evidence>
<dbReference type="OMA" id="YWSGLDN"/>
<organism evidence="2 3">
    <name type="scientific">Heterostelium pallidum (strain ATCC 26659 / Pp 5 / PN500)</name>
    <name type="common">Cellular slime mold</name>
    <name type="synonym">Polysphondylium pallidum</name>
    <dbReference type="NCBI Taxonomy" id="670386"/>
    <lineage>
        <taxon>Eukaryota</taxon>
        <taxon>Amoebozoa</taxon>
        <taxon>Evosea</taxon>
        <taxon>Eumycetozoa</taxon>
        <taxon>Dictyostelia</taxon>
        <taxon>Acytosteliales</taxon>
        <taxon>Acytosteliaceae</taxon>
        <taxon>Heterostelium</taxon>
    </lineage>
</organism>
<protein>
    <submittedName>
        <fullName evidence="2">Conditioned medium factor</fullName>
    </submittedName>
</protein>
<dbReference type="Proteomes" id="UP000001396">
    <property type="component" value="Unassembled WGS sequence"/>
</dbReference>
<dbReference type="SUPFAM" id="SSF53474">
    <property type="entry name" value="alpha/beta-Hydrolases"/>
    <property type="match status" value="1"/>
</dbReference>
<proteinExistence type="predicted"/>